<dbReference type="RefSeq" id="WP_090396136.1">
    <property type="nucleotide sequence ID" value="NZ_FNEN01000002.1"/>
</dbReference>
<reference evidence="1 2" key="1">
    <citation type="submission" date="2016-10" db="EMBL/GenBank/DDBJ databases">
        <authorList>
            <person name="de Groot N.N."/>
        </authorList>
    </citation>
    <scope>NUCLEOTIDE SEQUENCE [LARGE SCALE GENOMIC DNA]</scope>
    <source>
        <strain evidence="1 2">DSM 21771</strain>
    </source>
</reference>
<name>A0A1G8KPB1_9BACI</name>
<keyword evidence="2" id="KW-1185">Reference proteome</keyword>
<gene>
    <name evidence="1" type="ORF">SAMN04488123_102229</name>
</gene>
<dbReference type="AlphaFoldDB" id="A0A1G8KPB1"/>
<dbReference type="Proteomes" id="UP000198853">
    <property type="component" value="Unassembled WGS sequence"/>
</dbReference>
<organism evidence="1 2">
    <name type="scientific">Natribacillus halophilus</name>
    <dbReference type="NCBI Taxonomy" id="549003"/>
    <lineage>
        <taxon>Bacteria</taxon>
        <taxon>Bacillati</taxon>
        <taxon>Bacillota</taxon>
        <taxon>Bacilli</taxon>
        <taxon>Bacillales</taxon>
        <taxon>Bacillaceae</taxon>
        <taxon>Natribacillus</taxon>
    </lineage>
</organism>
<proteinExistence type="predicted"/>
<protein>
    <submittedName>
        <fullName evidence="1">Uncharacterized protein</fullName>
    </submittedName>
</protein>
<evidence type="ECO:0000313" key="1">
    <source>
        <dbReference type="EMBL" id="SDI45301.1"/>
    </source>
</evidence>
<evidence type="ECO:0000313" key="2">
    <source>
        <dbReference type="Proteomes" id="UP000198853"/>
    </source>
</evidence>
<sequence>MFKYQDVIQTISIPGKGRFTLVLQEEEQSISEDVAANPALDEMITESKQQYQQGLGYSTRELLESLTSRDFMS</sequence>
<dbReference type="OrthoDB" id="1808132at2"/>
<accession>A0A1G8KPB1</accession>
<dbReference type="EMBL" id="FNEN01000002">
    <property type="protein sequence ID" value="SDI45301.1"/>
    <property type="molecule type" value="Genomic_DNA"/>
</dbReference>